<evidence type="ECO:0000256" key="8">
    <source>
        <dbReference type="SAM" id="Coils"/>
    </source>
</evidence>
<reference evidence="9 10" key="1">
    <citation type="submission" date="2018-07" db="EMBL/GenBank/DDBJ databases">
        <title>Freshwater and sediment microbial communities from various areas in North America, analyzing microbe dynamics in response to fracking.</title>
        <authorList>
            <person name="Lamendella R."/>
        </authorList>
    </citation>
    <scope>NUCLEOTIDE SEQUENCE [LARGE SCALE GENOMIC DNA]</scope>
    <source>
        <strain evidence="9 10">160A</strain>
    </source>
</reference>
<keyword evidence="8" id="KW-0175">Coiled coil</keyword>
<dbReference type="InterPro" id="IPR051906">
    <property type="entry name" value="TolC-like"/>
</dbReference>
<comment type="caution">
    <text evidence="9">The sequence shown here is derived from an EMBL/GenBank/DDBJ whole genome shotgun (WGS) entry which is preliminary data.</text>
</comment>
<protein>
    <submittedName>
        <fullName evidence="9">Outer membrane protein TolC</fullName>
    </submittedName>
</protein>
<evidence type="ECO:0000313" key="10">
    <source>
        <dbReference type="Proteomes" id="UP000252733"/>
    </source>
</evidence>
<evidence type="ECO:0000256" key="6">
    <source>
        <dbReference type="ARBA" id="ARBA00023136"/>
    </source>
</evidence>
<dbReference type="PANTHER" id="PTHR30026:SF20">
    <property type="entry name" value="OUTER MEMBRANE PROTEIN TOLC"/>
    <property type="match status" value="1"/>
</dbReference>
<keyword evidence="7" id="KW-0998">Cell outer membrane</keyword>
<keyword evidence="3" id="KW-0813">Transport</keyword>
<dbReference type="GO" id="GO:1990281">
    <property type="term" value="C:efflux pump complex"/>
    <property type="evidence" value="ECO:0007669"/>
    <property type="project" value="TreeGrafter"/>
</dbReference>
<accession>A0A368VAV8</accession>
<evidence type="ECO:0000256" key="1">
    <source>
        <dbReference type="ARBA" id="ARBA00004442"/>
    </source>
</evidence>
<dbReference type="InterPro" id="IPR003423">
    <property type="entry name" value="OMP_efflux"/>
</dbReference>
<evidence type="ECO:0000256" key="5">
    <source>
        <dbReference type="ARBA" id="ARBA00022692"/>
    </source>
</evidence>
<evidence type="ECO:0000256" key="7">
    <source>
        <dbReference type="ARBA" id="ARBA00023237"/>
    </source>
</evidence>
<comment type="subcellular location">
    <subcellularLocation>
        <location evidence="1">Cell outer membrane</location>
    </subcellularLocation>
</comment>
<keyword evidence="6" id="KW-0472">Membrane</keyword>
<dbReference type="AlphaFoldDB" id="A0A368VAV8"/>
<sequence>MFPYIVNRFFIGKSAITIFRVFRWFLFSFPGRKVAMGIMILWLILASGQISAQTLTLFDCLDKSEQNFPLLKGSEVLLKSSDLNIQNLKNNWLPRMEVTGQASWQSDVPSMTADVQIPGFSVPQAPKDQYKVALDVSQTLYDGGRTGKAVGVEKLAGDIEVQNIEVQMLDVSKRVAELFFSILMLEEQKQQINHKLKVLESRRTELDALLANGAVSESDLKKLEAEVLLVQQQVISVETNEETLLANLSSFLGETVERASVLKEPSVGELLTPEPRPEYSLFSLQKKRLEQMTELQQRNRWPVLAAFGQGGYGNPGYNMLKDEFDIFYMVGLRLKWTPWDWSSTKRTKMVLENRIRLVDIEEETFRVNQIRAVNQLDGDLLRYQQLIELDSEIVELRRGIEENSSHLLKNGSITTSGYIDDLDAYISAQINKDLHQLEYLQRMTMKYLTGDKKIKE</sequence>
<keyword evidence="5" id="KW-0812">Transmembrane</keyword>
<gene>
    <name evidence="9" type="ORF">DFO77_10456</name>
</gene>
<dbReference type="Pfam" id="PF02321">
    <property type="entry name" value="OEP"/>
    <property type="match status" value="1"/>
</dbReference>
<keyword evidence="10" id="KW-1185">Reference proteome</keyword>
<dbReference type="Gene3D" id="1.20.1600.10">
    <property type="entry name" value="Outer membrane efflux proteins (OEP)"/>
    <property type="match status" value="1"/>
</dbReference>
<proteinExistence type="inferred from homology"/>
<dbReference type="GO" id="GO:0015288">
    <property type="term" value="F:porin activity"/>
    <property type="evidence" value="ECO:0007669"/>
    <property type="project" value="TreeGrafter"/>
</dbReference>
<dbReference type="GO" id="GO:0009279">
    <property type="term" value="C:cell outer membrane"/>
    <property type="evidence" value="ECO:0007669"/>
    <property type="project" value="UniProtKB-SubCell"/>
</dbReference>
<comment type="similarity">
    <text evidence="2">Belongs to the outer membrane factor (OMF) (TC 1.B.17) family.</text>
</comment>
<dbReference type="Proteomes" id="UP000252733">
    <property type="component" value="Unassembled WGS sequence"/>
</dbReference>
<dbReference type="SUPFAM" id="SSF56954">
    <property type="entry name" value="Outer membrane efflux proteins (OEP)"/>
    <property type="match status" value="1"/>
</dbReference>
<dbReference type="GO" id="GO:0015562">
    <property type="term" value="F:efflux transmembrane transporter activity"/>
    <property type="evidence" value="ECO:0007669"/>
    <property type="project" value="InterPro"/>
</dbReference>
<evidence type="ECO:0000313" key="9">
    <source>
        <dbReference type="EMBL" id="RCW38299.1"/>
    </source>
</evidence>
<evidence type="ECO:0000256" key="2">
    <source>
        <dbReference type="ARBA" id="ARBA00007613"/>
    </source>
</evidence>
<dbReference type="PANTHER" id="PTHR30026">
    <property type="entry name" value="OUTER MEMBRANE PROTEIN TOLC"/>
    <property type="match status" value="1"/>
</dbReference>
<keyword evidence="4" id="KW-1134">Transmembrane beta strand</keyword>
<evidence type="ECO:0000256" key="4">
    <source>
        <dbReference type="ARBA" id="ARBA00022452"/>
    </source>
</evidence>
<feature type="coiled-coil region" evidence="8">
    <location>
        <begin position="182"/>
        <end position="240"/>
    </location>
</feature>
<dbReference type="EMBL" id="QPIZ01000004">
    <property type="protein sequence ID" value="RCW38299.1"/>
    <property type="molecule type" value="Genomic_DNA"/>
</dbReference>
<organism evidence="9 10">
    <name type="scientific">Marinilabilia salmonicolor</name>
    <dbReference type="NCBI Taxonomy" id="989"/>
    <lineage>
        <taxon>Bacteria</taxon>
        <taxon>Pseudomonadati</taxon>
        <taxon>Bacteroidota</taxon>
        <taxon>Bacteroidia</taxon>
        <taxon>Marinilabiliales</taxon>
        <taxon>Marinilabiliaceae</taxon>
        <taxon>Marinilabilia</taxon>
    </lineage>
</organism>
<evidence type="ECO:0000256" key="3">
    <source>
        <dbReference type="ARBA" id="ARBA00022448"/>
    </source>
</evidence>
<name>A0A368VAV8_9BACT</name>